<dbReference type="EMBL" id="QZCE01000002">
    <property type="protein sequence ID" value="NEZ64410.1"/>
    <property type="molecule type" value="Genomic_DNA"/>
</dbReference>
<dbReference type="RefSeq" id="WP_163664668.1">
    <property type="nucleotide sequence ID" value="NZ_QZCE01000002.1"/>
</dbReference>
<proteinExistence type="predicted"/>
<evidence type="ECO:0000313" key="1">
    <source>
        <dbReference type="EMBL" id="NEZ64410.1"/>
    </source>
</evidence>
<protein>
    <submittedName>
        <fullName evidence="1">Uncharacterized protein</fullName>
    </submittedName>
</protein>
<dbReference type="Proteomes" id="UP000473574">
    <property type="component" value="Unassembled WGS sequence"/>
</dbReference>
<comment type="caution">
    <text evidence="1">The sequence shown here is derived from an EMBL/GenBank/DDBJ whole genome shotgun (WGS) entry which is preliminary data.</text>
</comment>
<dbReference type="AlphaFoldDB" id="A0A6M0S7R3"/>
<reference evidence="1 2" key="1">
    <citation type="journal article" date="2020" name="Microb. Ecol.">
        <title>Ecogenomics of the Marine Benthic Filamentous Cyanobacterium Adonisia.</title>
        <authorList>
            <person name="Walter J.M."/>
            <person name="Coutinho F.H."/>
            <person name="Leomil L."/>
            <person name="Hargreaves P.I."/>
            <person name="Campeao M.E."/>
            <person name="Vieira V.V."/>
            <person name="Silva B.S."/>
            <person name="Fistarol G.O."/>
            <person name="Salomon P.S."/>
            <person name="Sawabe T."/>
            <person name="Mino S."/>
            <person name="Hosokawa M."/>
            <person name="Miyashita H."/>
            <person name="Maruyama F."/>
            <person name="van Verk M.C."/>
            <person name="Dutilh B.E."/>
            <person name="Thompson C.C."/>
            <person name="Thompson F.L."/>
        </authorList>
    </citation>
    <scope>NUCLEOTIDE SEQUENCE [LARGE SCALE GENOMIC DNA]</scope>
    <source>
        <strain evidence="1 2">CCMR0082</strain>
    </source>
</reference>
<gene>
    <name evidence="1" type="ORF">D0962_16705</name>
</gene>
<evidence type="ECO:0000313" key="2">
    <source>
        <dbReference type="Proteomes" id="UP000473574"/>
    </source>
</evidence>
<name>A0A6M0S7R3_9CYAN</name>
<accession>A0A6M0S7R3</accession>
<organism evidence="1 2">
    <name type="scientific">Adonisia turfae CCMR0082</name>
    <dbReference type="NCBI Taxonomy" id="2304604"/>
    <lineage>
        <taxon>Bacteria</taxon>
        <taxon>Bacillati</taxon>
        <taxon>Cyanobacteriota</taxon>
        <taxon>Adonisia</taxon>
        <taxon>Adonisia turfae</taxon>
    </lineage>
</organism>
<sequence length="146" mass="16748">MTQQLQQPLTSPDKETAIINAYDRWSQKAIITNGDLISKPKFQIFELALITYHDADEGRWFIDVVQVIGMEVSSSQDPKEVWTYSVQYITQPSESHMSIGFRSECADYNLQKIEPKALKKSLTRVKDTQLTPVTFRNHGFGTFLCQ</sequence>